<dbReference type="NCBIfam" id="TIGR00089">
    <property type="entry name" value="MiaB/RimO family radical SAM methylthiotransferase"/>
    <property type="match status" value="1"/>
</dbReference>
<dbReference type="InterPro" id="IPR005840">
    <property type="entry name" value="Ribosomal_uS12_MeSTrfase_RimO"/>
</dbReference>
<dbReference type="Gene3D" id="3.80.30.20">
    <property type="entry name" value="tm_1862 like domain"/>
    <property type="match status" value="1"/>
</dbReference>
<protein>
    <submittedName>
        <fullName evidence="10">Uncharacterized protein</fullName>
    </submittedName>
</protein>
<keyword evidence="5" id="KW-0479">Metal-binding</keyword>
<dbReference type="Pfam" id="PF00919">
    <property type="entry name" value="UPF0004"/>
    <property type="match status" value="1"/>
</dbReference>
<dbReference type="GO" id="GO:0006400">
    <property type="term" value="P:tRNA modification"/>
    <property type="evidence" value="ECO:0007669"/>
    <property type="project" value="InterPro"/>
</dbReference>
<reference evidence="10" key="1">
    <citation type="submission" date="2018-05" db="EMBL/GenBank/DDBJ databases">
        <authorList>
            <person name="Lanie J.A."/>
            <person name="Ng W.-L."/>
            <person name="Kazmierczak K.M."/>
            <person name="Andrzejewski T.M."/>
            <person name="Davidsen T.M."/>
            <person name="Wayne K.J."/>
            <person name="Tettelin H."/>
            <person name="Glass J.I."/>
            <person name="Rusch D."/>
            <person name="Podicherti R."/>
            <person name="Tsui H.-C.T."/>
            <person name="Winkler M.E."/>
        </authorList>
    </citation>
    <scope>NUCLEOTIDE SEQUENCE</scope>
</reference>
<dbReference type="SFLD" id="SFLDF00274">
    <property type="entry name" value="ribosomal_protein_S12_methylth"/>
    <property type="match status" value="1"/>
</dbReference>
<dbReference type="PROSITE" id="PS51918">
    <property type="entry name" value="RADICAL_SAM"/>
    <property type="match status" value="1"/>
</dbReference>
<gene>
    <name evidence="10" type="ORF">METZ01_LOCUS52625</name>
</gene>
<dbReference type="SFLD" id="SFLDG01082">
    <property type="entry name" value="B12-binding_domain_containing"/>
    <property type="match status" value="1"/>
</dbReference>
<dbReference type="InterPro" id="IPR038135">
    <property type="entry name" value="Methylthiotransferase_N_sf"/>
</dbReference>
<dbReference type="SFLD" id="SFLDS00029">
    <property type="entry name" value="Radical_SAM"/>
    <property type="match status" value="1"/>
</dbReference>
<dbReference type="InterPro" id="IPR023404">
    <property type="entry name" value="rSAM_horseshoe"/>
</dbReference>
<dbReference type="Gene3D" id="3.40.50.12160">
    <property type="entry name" value="Methylthiotransferase, N-terminal domain"/>
    <property type="match status" value="1"/>
</dbReference>
<evidence type="ECO:0000256" key="1">
    <source>
        <dbReference type="ARBA" id="ARBA00001966"/>
    </source>
</evidence>
<feature type="domain" description="MTTase N-terminal" evidence="8">
    <location>
        <begin position="16"/>
        <end position="132"/>
    </location>
</feature>
<dbReference type="GO" id="GO:0046872">
    <property type="term" value="F:metal ion binding"/>
    <property type="evidence" value="ECO:0007669"/>
    <property type="project" value="UniProtKB-KW"/>
</dbReference>
<dbReference type="SFLD" id="SFLDG01061">
    <property type="entry name" value="methylthiotransferase"/>
    <property type="match status" value="1"/>
</dbReference>
<evidence type="ECO:0000259" key="8">
    <source>
        <dbReference type="PROSITE" id="PS51449"/>
    </source>
</evidence>
<dbReference type="SUPFAM" id="SSF102114">
    <property type="entry name" value="Radical SAM enzymes"/>
    <property type="match status" value="1"/>
</dbReference>
<dbReference type="EMBL" id="UINC01002736">
    <property type="protein sequence ID" value="SUZ99771.1"/>
    <property type="molecule type" value="Genomic_DNA"/>
</dbReference>
<evidence type="ECO:0000256" key="7">
    <source>
        <dbReference type="ARBA" id="ARBA00023014"/>
    </source>
</evidence>
<dbReference type="AlphaFoldDB" id="A0A381S8Y3"/>
<dbReference type="Pfam" id="PF04055">
    <property type="entry name" value="Radical_SAM"/>
    <property type="match status" value="1"/>
</dbReference>
<dbReference type="NCBIfam" id="TIGR01125">
    <property type="entry name" value="30S ribosomal protein S12 methylthiotransferase RimO"/>
    <property type="match status" value="1"/>
</dbReference>
<sequence>MTSPVAESVSPSYEKKRIYLETLGCSKNQVDSEIMLASLQNQGFEMTKTPDSAEVIIVNTCAFLTEASEESINRILELSDFKSTGNCEKLVATGCLTQRYQDSLAEQIPELDGLFGSNGFEQIPELVYSMYEGPGQTKLNLEQKPHYRQFEEQARIQTTPRHYTYLKVAEGCSNMCSFCNIPALRGNFSSRTVNSIVTEIINLTKKGVKEINLISQDTSSYGKDFKNGTGLATLLKNISKIEGDFWIRLFYCYPNSFTDEVMEVIAGDKRFCRYLDMPFQHINNEVLKAMNRKIDRAQIENKIQEIQKHLPDLAWRTTFIVGFPTETEDHFQELLEFVSAGHFLHVGVFSYSHEDNIRSAKLGDPVPNSLKQERRKQLMEAQQKVSSGRNKSWIGKQLKVLVDGLSEESDLLLQG</sequence>
<organism evidence="10">
    <name type="scientific">marine metagenome</name>
    <dbReference type="NCBI Taxonomy" id="408172"/>
    <lineage>
        <taxon>unclassified sequences</taxon>
        <taxon>metagenomes</taxon>
        <taxon>ecological metagenomes</taxon>
    </lineage>
</organism>
<proteinExistence type="inferred from homology"/>
<accession>A0A381S8Y3</accession>
<dbReference type="PANTHER" id="PTHR43837">
    <property type="entry name" value="RIBOSOMAL PROTEIN S12 METHYLTHIOTRANSFERASE RIMO"/>
    <property type="match status" value="1"/>
</dbReference>
<dbReference type="PROSITE" id="PS01278">
    <property type="entry name" value="MTTASE_RADICAL"/>
    <property type="match status" value="1"/>
</dbReference>
<dbReference type="GO" id="GO:0005829">
    <property type="term" value="C:cytosol"/>
    <property type="evidence" value="ECO:0007669"/>
    <property type="project" value="TreeGrafter"/>
</dbReference>
<keyword evidence="2" id="KW-0004">4Fe-4S</keyword>
<name>A0A381S8Y3_9ZZZZ</name>
<dbReference type="InterPro" id="IPR006638">
    <property type="entry name" value="Elp3/MiaA/NifB-like_rSAM"/>
</dbReference>
<dbReference type="InterPro" id="IPR058240">
    <property type="entry name" value="rSAM_sf"/>
</dbReference>
<dbReference type="PROSITE" id="PS51449">
    <property type="entry name" value="MTTASE_N"/>
    <property type="match status" value="1"/>
</dbReference>
<dbReference type="PANTHER" id="PTHR43837:SF1">
    <property type="entry name" value="RIBOSOMAL PROTEIN US12 METHYLTHIOTRANSFERASE RIMO"/>
    <property type="match status" value="1"/>
</dbReference>
<dbReference type="FunFam" id="3.40.50.12160:FF:000003">
    <property type="entry name" value="CDK5 regulatory subunit-associated protein 1"/>
    <property type="match status" value="1"/>
</dbReference>
<dbReference type="GO" id="GO:0035599">
    <property type="term" value="F:aspartic acid methylthiotransferase activity"/>
    <property type="evidence" value="ECO:0007669"/>
    <property type="project" value="TreeGrafter"/>
</dbReference>
<dbReference type="InterPro" id="IPR020612">
    <property type="entry name" value="Methylthiotransferase_CS"/>
</dbReference>
<evidence type="ECO:0000256" key="4">
    <source>
        <dbReference type="ARBA" id="ARBA00022691"/>
    </source>
</evidence>
<evidence type="ECO:0000256" key="2">
    <source>
        <dbReference type="ARBA" id="ARBA00022485"/>
    </source>
</evidence>
<dbReference type="InterPro" id="IPR007197">
    <property type="entry name" value="rSAM"/>
</dbReference>
<evidence type="ECO:0000256" key="6">
    <source>
        <dbReference type="ARBA" id="ARBA00023004"/>
    </source>
</evidence>
<feature type="non-terminal residue" evidence="10">
    <location>
        <position position="415"/>
    </location>
</feature>
<keyword evidence="7" id="KW-0411">Iron-sulfur</keyword>
<dbReference type="InterPro" id="IPR013848">
    <property type="entry name" value="Methylthiotransferase_N"/>
</dbReference>
<dbReference type="SMART" id="SM00729">
    <property type="entry name" value="Elp3"/>
    <property type="match status" value="1"/>
</dbReference>
<dbReference type="FunFam" id="3.80.30.20:FF:000001">
    <property type="entry name" value="tRNA-2-methylthio-N(6)-dimethylallyladenosine synthase 2"/>
    <property type="match status" value="1"/>
</dbReference>
<dbReference type="GO" id="GO:0051539">
    <property type="term" value="F:4 iron, 4 sulfur cluster binding"/>
    <property type="evidence" value="ECO:0007669"/>
    <property type="project" value="UniProtKB-KW"/>
</dbReference>
<evidence type="ECO:0000256" key="5">
    <source>
        <dbReference type="ARBA" id="ARBA00022723"/>
    </source>
</evidence>
<evidence type="ECO:0000313" key="10">
    <source>
        <dbReference type="EMBL" id="SUZ99771.1"/>
    </source>
</evidence>
<keyword evidence="4" id="KW-0949">S-adenosyl-L-methionine</keyword>
<keyword evidence="6" id="KW-0408">Iron</keyword>
<comment type="cofactor">
    <cofactor evidence="1">
        <name>[4Fe-4S] cluster</name>
        <dbReference type="ChEBI" id="CHEBI:49883"/>
    </cofactor>
</comment>
<keyword evidence="3" id="KW-0963">Cytoplasm</keyword>
<dbReference type="HAMAP" id="MF_01865">
    <property type="entry name" value="MTTase_RimO"/>
    <property type="match status" value="1"/>
</dbReference>
<feature type="domain" description="Radical SAM core" evidence="9">
    <location>
        <begin position="158"/>
        <end position="389"/>
    </location>
</feature>
<evidence type="ECO:0000259" key="9">
    <source>
        <dbReference type="PROSITE" id="PS51918"/>
    </source>
</evidence>
<evidence type="ECO:0000256" key="3">
    <source>
        <dbReference type="ARBA" id="ARBA00022490"/>
    </source>
</evidence>
<dbReference type="InterPro" id="IPR005839">
    <property type="entry name" value="Methylthiotransferase"/>
</dbReference>